<reference evidence="15" key="1">
    <citation type="submission" date="2012-12" db="EMBL/GenBank/DDBJ databases">
        <authorList>
            <person name="Hellsten U."/>
            <person name="Grimwood J."/>
            <person name="Chapman J.A."/>
            <person name="Shapiro H."/>
            <person name="Aerts A."/>
            <person name="Otillar R.P."/>
            <person name="Terry A.Y."/>
            <person name="Boore J.L."/>
            <person name="Simakov O."/>
            <person name="Marletaz F."/>
            <person name="Cho S.-J."/>
            <person name="Edsinger-Gonzales E."/>
            <person name="Havlak P."/>
            <person name="Kuo D.-H."/>
            <person name="Larsson T."/>
            <person name="Lv J."/>
            <person name="Arendt D."/>
            <person name="Savage R."/>
            <person name="Osoegawa K."/>
            <person name="de Jong P."/>
            <person name="Lindberg D.R."/>
            <person name="Seaver E.C."/>
            <person name="Weisblat D.A."/>
            <person name="Putnam N.H."/>
            <person name="Grigoriev I.V."/>
            <person name="Rokhsar D.S."/>
        </authorList>
    </citation>
    <scope>NUCLEOTIDE SEQUENCE</scope>
</reference>
<dbReference type="GeneID" id="20207783"/>
<evidence type="ECO:0000256" key="12">
    <source>
        <dbReference type="ARBA" id="ARBA00042730"/>
    </source>
</evidence>
<keyword evidence="15" id="KW-1185">Reference proteome</keyword>
<evidence type="ECO:0000313" key="15">
    <source>
        <dbReference type="Proteomes" id="UP000015101"/>
    </source>
</evidence>
<dbReference type="Proteomes" id="UP000015101">
    <property type="component" value="Unassembled WGS sequence"/>
</dbReference>
<dbReference type="GO" id="GO:0050178">
    <property type="term" value="F:phenylpyruvate tautomerase activity"/>
    <property type="evidence" value="ECO:0000318"/>
    <property type="project" value="GO_Central"/>
</dbReference>
<proteinExistence type="inferred from homology"/>
<reference evidence="14" key="3">
    <citation type="submission" date="2015-06" db="UniProtKB">
        <authorList>
            <consortium name="EnsemblMetazoa"/>
        </authorList>
    </citation>
    <scope>IDENTIFICATION</scope>
</reference>
<dbReference type="InterPro" id="IPR014347">
    <property type="entry name" value="Tautomerase/MIF_sf"/>
</dbReference>
<evidence type="ECO:0000256" key="10">
    <source>
        <dbReference type="ARBA" id="ARBA00041631"/>
    </source>
</evidence>
<dbReference type="KEGG" id="hro:HELRODRAFT_180615"/>
<dbReference type="InParanoid" id="T1FG34"/>
<dbReference type="STRING" id="6412.T1FG34"/>
<dbReference type="Gene3D" id="3.30.429.10">
    <property type="entry name" value="Macrophage Migration Inhibitory Factor"/>
    <property type="match status" value="1"/>
</dbReference>
<dbReference type="EC" id="5.3.3.12" evidence="8"/>
<dbReference type="Pfam" id="PF01187">
    <property type="entry name" value="MIF"/>
    <property type="match status" value="1"/>
</dbReference>
<dbReference type="SUPFAM" id="SSF55331">
    <property type="entry name" value="Tautomerase/MIF"/>
    <property type="match status" value="1"/>
</dbReference>
<dbReference type="PANTHER" id="PTHR11954">
    <property type="entry name" value="D-DOPACHROME DECARBOXYLASE"/>
    <property type="match status" value="1"/>
</dbReference>
<dbReference type="GO" id="GO:0004167">
    <property type="term" value="F:dopachrome isomerase activity"/>
    <property type="evidence" value="ECO:0007669"/>
    <property type="project" value="UniProtKB-EC"/>
</dbReference>
<dbReference type="EC" id="5.3.2.1" evidence="9"/>
<dbReference type="GO" id="GO:0005125">
    <property type="term" value="F:cytokine activity"/>
    <property type="evidence" value="ECO:0000318"/>
    <property type="project" value="GO_Central"/>
</dbReference>
<dbReference type="HOGENOM" id="CLU_129906_2_0_1"/>
<keyword evidence="3" id="KW-0202">Cytokine</keyword>
<comment type="similarity">
    <text evidence="2">Belongs to the MIF family.</text>
</comment>
<evidence type="ECO:0000256" key="11">
    <source>
        <dbReference type="ARBA" id="ARBA00041912"/>
    </source>
</evidence>
<name>T1FG34_HELRO</name>
<organism evidence="14 15">
    <name type="scientific">Helobdella robusta</name>
    <name type="common">Californian leech</name>
    <dbReference type="NCBI Taxonomy" id="6412"/>
    <lineage>
        <taxon>Eukaryota</taxon>
        <taxon>Metazoa</taxon>
        <taxon>Spiralia</taxon>
        <taxon>Lophotrochozoa</taxon>
        <taxon>Annelida</taxon>
        <taxon>Clitellata</taxon>
        <taxon>Hirudinea</taxon>
        <taxon>Rhynchobdellida</taxon>
        <taxon>Glossiphoniidae</taxon>
        <taxon>Helobdella</taxon>
    </lineage>
</organism>
<sequence>MPSFTLNTNLPRDKIPPNFPAEISKLLSKLTGKPESYITVAINSDQLRVFNGTPAPCASSTLEILGSVDSKKVTKEINGLIHEKLGIDFDRLFLFFYNLSGSQVGHGQSTFG</sequence>
<keyword evidence="4" id="KW-0964">Secreted</keyword>
<evidence type="ECO:0000256" key="9">
    <source>
        <dbReference type="ARBA" id="ARBA00039086"/>
    </source>
</evidence>
<dbReference type="PANTHER" id="PTHR11954:SF6">
    <property type="entry name" value="MACROPHAGE MIGRATION INHIBITORY FACTOR"/>
    <property type="match status" value="1"/>
</dbReference>
<evidence type="ECO:0000256" key="3">
    <source>
        <dbReference type="ARBA" id="ARBA00022514"/>
    </source>
</evidence>
<evidence type="ECO:0000256" key="6">
    <source>
        <dbReference type="ARBA" id="ARBA00036735"/>
    </source>
</evidence>
<dbReference type="EMBL" id="KB097594">
    <property type="protein sequence ID" value="ESN93749.1"/>
    <property type="molecule type" value="Genomic_DNA"/>
</dbReference>
<dbReference type="CTD" id="20207783"/>
<dbReference type="EMBL" id="AMQM01007286">
    <property type="status" value="NOT_ANNOTATED_CDS"/>
    <property type="molecule type" value="Genomic_DNA"/>
</dbReference>
<dbReference type="EnsemblMetazoa" id="HelroT180615">
    <property type="protein sequence ID" value="HelroP180615"/>
    <property type="gene ID" value="HelroG180615"/>
</dbReference>
<dbReference type="RefSeq" id="XP_009028168.1">
    <property type="nucleotide sequence ID" value="XM_009029920.1"/>
</dbReference>
<gene>
    <name evidence="14" type="primary">20207783</name>
    <name evidence="13" type="ORF">HELRODRAFT_180615</name>
</gene>
<evidence type="ECO:0000256" key="1">
    <source>
        <dbReference type="ARBA" id="ARBA00004613"/>
    </source>
</evidence>
<evidence type="ECO:0000256" key="4">
    <source>
        <dbReference type="ARBA" id="ARBA00022525"/>
    </source>
</evidence>
<keyword evidence="5" id="KW-0413">Isomerase</keyword>
<evidence type="ECO:0000256" key="7">
    <source>
        <dbReference type="ARBA" id="ARBA00036823"/>
    </source>
</evidence>
<evidence type="ECO:0000256" key="8">
    <source>
        <dbReference type="ARBA" id="ARBA00038932"/>
    </source>
</evidence>
<accession>T1FG34</accession>
<comment type="catalytic activity">
    <reaction evidence="7">
        <text>L-dopachrome = 5,6-dihydroxyindole-2-carboxylate</text>
        <dbReference type="Rhea" id="RHEA:13041"/>
        <dbReference type="ChEBI" id="CHEBI:16875"/>
        <dbReference type="ChEBI" id="CHEBI:57509"/>
        <dbReference type="EC" id="5.3.3.12"/>
    </reaction>
</comment>
<comment type="subcellular location">
    <subcellularLocation>
        <location evidence="1">Secreted</location>
    </subcellularLocation>
</comment>
<evidence type="ECO:0000313" key="14">
    <source>
        <dbReference type="EnsemblMetazoa" id="HelroP180615"/>
    </source>
</evidence>
<evidence type="ECO:0000313" key="13">
    <source>
        <dbReference type="EMBL" id="ESN93749.1"/>
    </source>
</evidence>
<dbReference type="OrthoDB" id="255819at2759"/>
<dbReference type="eggNOG" id="KOG1759">
    <property type="taxonomic scope" value="Eukaryota"/>
</dbReference>
<evidence type="ECO:0000256" key="2">
    <source>
        <dbReference type="ARBA" id="ARBA00005851"/>
    </source>
</evidence>
<reference evidence="13 15" key="2">
    <citation type="journal article" date="2013" name="Nature">
        <title>Insights into bilaterian evolution from three spiralian genomes.</title>
        <authorList>
            <person name="Simakov O."/>
            <person name="Marletaz F."/>
            <person name="Cho S.J."/>
            <person name="Edsinger-Gonzales E."/>
            <person name="Havlak P."/>
            <person name="Hellsten U."/>
            <person name="Kuo D.H."/>
            <person name="Larsson T."/>
            <person name="Lv J."/>
            <person name="Arendt D."/>
            <person name="Savage R."/>
            <person name="Osoegawa K."/>
            <person name="de Jong P."/>
            <person name="Grimwood J."/>
            <person name="Chapman J.A."/>
            <person name="Shapiro H."/>
            <person name="Aerts A."/>
            <person name="Otillar R.P."/>
            <person name="Terry A.Y."/>
            <person name="Boore J.L."/>
            <person name="Grigoriev I.V."/>
            <person name="Lindberg D.R."/>
            <person name="Seaver E.C."/>
            <person name="Weisblat D.A."/>
            <person name="Putnam N.H."/>
            <person name="Rokhsar D.S."/>
        </authorList>
    </citation>
    <scope>NUCLEOTIDE SEQUENCE</scope>
</reference>
<protein>
    <recommendedName>
        <fullName evidence="12">L-dopachrome isomerase</fullName>
        <ecNumber evidence="9">5.3.2.1</ecNumber>
        <ecNumber evidence="8">5.3.3.12</ecNumber>
    </recommendedName>
    <alternativeName>
        <fullName evidence="10">L-dopachrome tautomerase</fullName>
    </alternativeName>
    <alternativeName>
        <fullName evidence="11">Phenylpyruvate tautomerase</fullName>
    </alternativeName>
</protein>
<dbReference type="InterPro" id="IPR001398">
    <property type="entry name" value="Macrophage_inhib_fac"/>
</dbReference>
<dbReference type="OMA" id="CELITNI"/>
<dbReference type="GO" id="GO:0005615">
    <property type="term" value="C:extracellular space"/>
    <property type="evidence" value="ECO:0000318"/>
    <property type="project" value="GO_Central"/>
</dbReference>
<dbReference type="AlphaFoldDB" id="T1FG34"/>
<comment type="catalytic activity">
    <reaction evidence="6">
        <text>3-phenylpyruvate = enol-phenylpyruvate</text>
        <dbReference type="Rhea" id="RHEA:17097"/>
        <dbReference type="ChEBI" id="CHEBI:16815"/>
        <dbReference type="ChEBI" id="CHEBI:18005"/>
        <dbReference type="EC" id="5.3.2.1"/>
    </reaction>
</comment>
<evidence type="ECO:0000256" key="5">
    <source>
        <dbReference type="ARBA" id="ARBA00023235"/>
    </source>
</evidence>